<sequence>MLNRLSADSLLAAAGVRTRASERTDAGSLARPSGPPTTRTALGELGSALDAVRLAGALPRLSAAPRGDGHLVVDIPGWRAPELTGLPLRRYLKRLGHDARGWGFGTNTGDPLRDVERLGARVLELVEEKGTPASLVGWSLGGVIAREVARRHPEAVRRVITYGTPVTGGAAYTTIARAYGGGVDPDADRVARRLDATSPIRVPLTVLFSRRDGVVSWQACIDRRSPSVEHVEVSSTHLGMGFDPDVWAIVADRLAAGPESR</sequence>
<evidence type="ECO:0000313" key="3">
    <source>
        <dbReference type="EMBL" id="MFC7358653.1"/>
    </source>
</evidence>
<name>A0ABW2MVA1_9ACTN</name>
<dbReference type="GO" id="GO:0016787">
    <property type="term" value="F:hydrolase activity"/>
    <property type="evidence" value="ECO:0007669"/>
    <property type="project" value="UniProtKB-KW"/>
</dbReference>
<protein>
    <submittedName>
        <fullName evidence="3">Alpha/beta fold hydrolase</fullName>
    </submittedName>
</protein>
<dbReference type="SUPFAM" id="SSF53474">
    <property type="entry name" value="alpha/beta-Hydrolases"/>
    <property type="match status" value="1"/>
</dbReference>
<comment type="caution">
    <text evidence="3">The sequence shown here is derived from an EMBL/GenBank/DDBJ whole genome shotgun (WGS) entry which is preliminary data.</text>
</comment>
<dbReference type="Gene3D" id="3.40.50.1820">
    <property type="entry name" value="alpha/beta hydrolase"/>
    <property type="match status" value="1"/>
</dbReference>
<feature type="region of interest" description="Disordered" evidence="1">
    <location>
        <begin position="16"/>
        <end position="37"/>
    </location>
</feature>
<evidence type="ECO:0000256" key="1">
    <source>
        <dbReference type="SAM" id="MobiDB-lite"/>
    </source>
</evidence>
<dbReference type="EMBL" id="JBHTCH010000001">
    <property type="protein sequence ID" value="MFC7358653.1"/>
    <property type="molecule type" value="Genomic_DNA"/>
</dbReference>
<keyword evidence="4" id="KW-1185">Reference proteome</keyword>
<accession>A0ABW2MVA1</accession>
<dbReference type="Pfam" id="PF12697">
    <property type="entry name" value="Abhydrolase_6"/>
    <property type="match status" value="1"/>
</dbReference>
<reference evidence="4" key="1">
    <citation type="journal article" date="2019" name="Int. J. Syst. Evol. Microbiol.">
        <title>The Global Catalogue of Microorganisms (GCM) 10K type strain sequencing project: providing services to taxonomists for standard genome sequencing and annotation.</title>
        <authorList>
            <consortium name="The Broad Institute Genomics Platform"/>
            <consortium name="The Broad Institute Genome Sequencing Center for Infectious Disease"/>
            <person name="Wu L."/>
            <person name="Ma J."/>
        </authorList>
    </citation>
    <scope>NUCLEOTIDE SEQUENCE [LARGE SCALE GENOMIC DNA]</scope>
    <source>
        <strain evidence="4">FCH27</strain>
    </source>
</reference>
<evidence type="ECO:0000313" key="4">
    <source>
        <dbReference type="Proteomes" id="UP001596524"/>
    </source>
</evidence>
<gene>
    <name evidence="3" type="ORF">ACFQO6_00115</name>
</gene>
<dbReference type="Proteomes" id="UP001596524">
    <property type="component" value="Unassembled WGS sequence"/>
</dbReference>
<feature type="domain" description="AB hydrolase-1" evidence="2">
    <location>
        <begin position="76"/>
        <end position="229"/>
    </location>
</feature>
<dbReference type="InterPro" id="IPR029058">
    <property type="entry name" value="AB_hydrolase_fold"/>
</dbReference>
<dbReference type="InterPro" id="IPR000073">
    <property type="entry name" value="AB_hydrolase_1"/>
</dbReference>
<organism evidence="3 4">
    <name type="scientific">Nocardioides astragali</name>
    <dbReference type="NCBI Taxonomy" id="1776736"/>
    <lineage>
        <taxon>Bacteria</taxon>
        <taxon>Bacillati</taxon>
        <taxon>Actinomycetota</taxon>
        <taxon>Actinomycetes</taxon>
        <taxon>Propionibacteriales</taxon>
        <taxon>Nocardioidaceae</taxon>
        <taxon>Nocardioides</taxon>
    </lineage>
</organism>
<evidence type="ECO:0000259" key="2">
    <source>
        <dbReference type="Pfam" id="PF12697"/>
    </source>
</evidence>
<proteinExistence type="predicted"/>
<dbReference type="RefSeq" id="WP_255890577.1">
    <property type="nucleotide sequence ID" value="NZ_JAFMZM010000003.1"/>
</dbReference>
<keyword evidence="3" id="KW-0378">Hydrolase</keyword>